<evidence type="ECO:0000313" key="3">
    <source>
        <dbReference type="Proteomes" id="UP000324974"/>
    </source>
</evidence>
<name>A0A5C1AU33_9BACT</name>
<dbReference type="KEGG" id="lrs:PX52LOC_08242"/>
<gene>
    <name evidence="2" type="ORF">PX52LOC_08242</name>
</gene>
<sequence length="224" mass="23901">MPTIHHLHADARDLTQPANERAALRKRVFDLVRGKAKKAARSPLPSPTPTPSATATPKELPQVTAESISPRQLRRLGPRLALARFNRHRRGPQEPIRLARVMEKETAAPLEVLNALGVLIAASDGGRVLGDAEVIERAKAIWQTIQGVGDEGGGAGAAPADATDLDDLFRVAVAMKKRGSGVEYPAPPDPAVAEEAAKLMAKAGFRRDPSPKGLEKWVPLGKPA</sequence>
<evidence type="ECO:0000256" key="1">
    <source>
        <dbReference type="SAM" id="MobiDB-lite"/>
    </source>
</evidence>
<evidence type="ECO:0000313" key="2">
    <source>
        <dbReference type="EMBL" id="QEL21112.1"/>
    </source>
</evidence>
<keyword evidence="3" id="KW-1185">Reference proteome</keyword>
<organism evidence="2 3">
    <name type="scientific">Limnoglobus roseus</name>
    <dbReference type="NCBI Taxonomy" id="2598579"/>
    <lineage>
        <taxon>Bacteria</taxon>
        <taxon>Pseudomonadati</taxon>
        <taxon>Planctomycetota</taxon>
        <taxon>Planctomycetia</taxon>
        <taxon>Gemmatales</taxon>
        <taxon>Gemmataceae</taxon>
        <taxon>Limnoglobus</taxon>
    </lineage>
</organism>
<feature type="region of interest" description="Disordered" evidence="1">
    <location>
        <begin position="35"/>
        <end position="71"/>
    </location>
</feature>
<dbReference type="Proteomes" id="UP000324974">
    <property type="component" value="Chromosome"/>
</dbReference>
<proteinExistence type="predicted"/>
<dbReference type="RefSeq" id="WP_149115353.1">
    <property type="nucleotide sequence ID" value="NZ_CP042425.1"/>
</dbReference>
<feature type="region of interest" description="Disordered" evidence="1">
    <location>
        <begin position="204"/>
        <end position="224"/>
    </location>
</feature>
<dbReference type="EMBL" id="CP042425">
    <property type="protein sequence ID" value="QEL21112.1"/>
    <property type="molecule type" value="Genomic_DNA"/>
</dbReference>
<reference evidence="3" key="1">
    <citation type="submission" date="2019-08" db="EMBL/GenBank/DDBJ databases">
        <title>Limnoglobus roseus gen. nov., sp. nov., a novel freshwater planctomycete with a giant genome from the family Gemmataceae.</title>
        <authorList>
            <person name="Kulichevskaya I.S."/>
            <person name="Naumoff D.G."/>
            <person name="Miroshnikov K."/>
            <person name="Ivanova A."/>
            <person name="Philippov D.A."/>
            <person name="Hakobyan A."/>
            <person name="Rijpstra I.C."/>
            <person name="Sinninghe Damste J.S."/>
            <person name="Liesack W."/>
            <person name="Dedysh S.N."/>
        </authorList>
    </citation>
    <scope>NUCLEOTIDE SEQUENCE [LARGE SCALE GENOMIC DNA]</scope>
    <source>
        <strain evidence="3">PX52</strain>
    </source>
</reference>
<accession>A0A5C1AU33</accession>
<dbReference type="AlphaFoldDB" id="A0A5C1AU33"/>
<feature type="compositionally biased region" description="Basic and acidic residues" evidence="1">
    <location>
        <begin position="205"/>
        <end position="215"/>
    </location>
</feature>
<protein>
    <submittedName>
        <fullName evidence="2">Uncharacterized protein</fullName>
    </submittedName>
</protein>